<reference evidence="1 2" key="1">
    <citation type="submission" date="2010-10" db="EMBL/GenBank/DDBJ databases">
        <title>Complete sequence of Mesorhizobium opportunistum WSM2075.</title>
        <authorList>
            <consortium name="US DOE Joint Genome Institute"/>
            <person name="Lucas S."/>
            <person name="Copeland A."/>
            <person name="Lapidus A."/>
            <person name="Cheng J.-F."/>
            <person name="Bruce D."/>
            <person name="Goodwin L."/>
            <person name="Pitluck S."/>
            <person name="Chertkov O."/>
            <person name="Misra M."/>
            <person name="Detter J.C."/>
            <person name="Han C."/>
            <person name="Tapia R."/>
            <person name="Land M."/>
            <person name="Hauser L."/>
            <person name="Kyrpides N."/>
            <person name="Ovchinnikova G."/>
            <person name="Mavrommatis K.M."/>
            <person name="Tiwari R.P."/>
            <person name="Howieson J.G."/>
            <person name="O'Hara G.W."/>
            <person name="Nandasena K.G."/>
            <person name="Woyke T."/>
        </authorList>
    </citation>
    <scope>NUCLEOTIDE SEQUENCE [LARGE SCALE GENOMIC DNA]</scope>
    <source>
        <strain evidence="2">LMG 24607 / HAMBI 3007 / WSM2075</strain>
    </source>
</reference>
<dbReference type="KEGG" id="mop:Mesop_3773"/>
<dbReference type="AlphaFoldDB" id="F7Y101"/>
<dbReference type="STRING" id="536019.Mesop_3773"/>
<dbReference type="Proteomes" id="UP000001623">
    <property type="component" value="Chromosome"/>
</dbReference>
<evidence type="ECO:0000313" key="1">
    <source>
        <dbReference type="EMBL" id="AEH88214.1"/>
    </source>
</evidence>
<proteinExistence type="predicted"/>
<accession>F7Y101</accession>
<organism evidence="1 2">
    <name type="scientific">Mesorhizobium opportunistum (strain LMG 24607 / HAMBI 3007 / WSM2075)</name>
    <dbReference type="NCBI Taxonomy" id="536019"/>
    <lineage>
        <taxon>Bacteria</taxon>
        <taxon>Pseudomonadati</taxon>
        <taxon>Pseudomonadota</taxon>
        <taxon>Alphaproteobacteria</taxon>
        <taxon>Hyphomicrobiales</taxon>
        <taxon>Phyllobacteriaceae</taxon>
        <taxon>Mesorhizobium</taxon>
    </lineage>
</organism>
<dbReference type="Pfam" id="PF20137">
    <property type="entry name" value="BubE"/>
    <property type="match status" value="1"/>
</dbReference>
<sequence length="100" mass="10701">MSEVKTSPVKATLVESIVADSAPAGAIKFYETAENKPAGFHFQCPCGCRSVGGVKVAGPGAWTWNGSRDQPTVRASVLLHNADMSHHWHGYLTDGVWESC</sequence>
<dbReference type="InterPro" id="IPR045384">
    <property type="entry name" value="DUF6527"/>
</dbReference>
<dbReference type="HOGENOM" id="CLU_180725_0_0_5"/>
<name>F7Y101_MESOW</name>
<dbReference type="EMBL" id="CP002279">
    <property type="protein sequence ID" value="AEH88214.1"/>
    <property type="molecule type" value="Genomic_DNA"/>
</dbReference>
<protein>
    <submittedName>
        <fullName evidence="1">Uncharacterized protein</fullName>
    </submittedName>
</protein>
<evidence type="ECO:0000313" key="2">
    <source>
        <dbReference type="Proteomes" id="UP000001623"/>
    </source>
</evidence>
<dbReference type="RefSeq" id="WP_013894898.1">
    <property type="nucleotide sequence ID" value="NC_015675.1"/>
</dbReference>
<gene>
    <name evidence="1" type="ordered locus">Mesop_3773</name>
</gene>